<feature type="transmembrane region" description="Helical" evidence="1">
    <location>
        <begin position="187"/>
        <end position="204"/>
    </location>
</feature>
<feature type="transmembrane region" description="Helical" evidence="1">
    <location>
        <begin position="20"/>
        <end position="36"/>
    </location>
</feature>
<reference evidence="3 4" key="1">
    <citation type="submission" date="2017-01" db="EMBL/GenBank/DDBJ databases">
        <title>Genome sequencing of Rhodoferax fermentans JCM 7819.</title>
        <authorList>
            <person name="Kim Y.J."/>
            <person name="Farh M.E.-A."/>
            <person name="Yang D.-C."/>
        </authorList>
    </citation>
    <scope>NUCLEOTIDE SEQUENCE [LARGE SCALE GENOMIC DNA]</scope>
    <source>
        <strain evidence="3 4">JCM 7819</strain>
    </source>
</reference>
<feature type="transmembrane region" description="Helical" evidence="1">
    <location>
        <begin position="216"/>
        <end position="236"/>
    </location>
</feature>
<dbReference type="STRING" id="28066.RF819_04040"/>
<gene>
    <name evidence="3" type="ORF">RF819_04040</name>
</gene>
<evidence type="ECO:0000256" key="1">
    <source>
        <dbReference type="SAM" id="Phobius"/>
    </source>
</evidence>
<accession>A0A1T1APN7</accession>
<evidence type="ECO:0000313" key="3">
    <source>
        <dbReference type="EMBL" id="OOV05997.1"/>
    </source>
</evidence>
<feature type="transmembrane region" description="Helical" evidence="1">
    <location>
        <begin position="73"/>
        <end position="90"/>
    </location>
</feature>
<keyword evidence="1" id="KW-0472">Membrane</keyword>
<keyword evidence="1" id="KW-1133">Transmembrane helix</keyword>
<dbReference type="RefSeq" id="WP_078363776.1">
    <property type="nucleotide sequence ID" value="NZ_MTJN01000002.1"/>
</dbReference>
<dbReference type="InterPro" id="IPR036938">
    <property type="entry name" value="PAP2/HPO_sf"/>
</dbReference>
<dbReference type="InterPro" id="IPR000326">
    <property type="entry name" value="PAP2/HPO"/>
</dbReference>
<dbReference type="Gene3D" id="1.20.144.10">
    <property type="entry name" value="Phosphatidic acid phosphatase type 2/haloperoxidase"/>
    <property type="match status" value="1"/>
</dbReference>
<protein>
    <recommendedName>
        <fullName evidence="2">Phosphatidic acid phosphatase type 2/haloperoxidase domain-containing protein</fullName>
    </recommendedName>
</protein>
<dbReference type="Proteomes" id="UP000190750">
    <property type="component" value="Unassembled WGS sequence"/>
</dbReference>
<evidence type="ECO:0000313" key="4">
    <source>
        <dbReference type="Proteomes" id="UP000190750"/>
    </source>
</evidence>
<feature type="transmembrane region" description="Helical" evidence="1">
    <location>
        <begin position="156"/>
        <end position="175"/>
    </location>
</feature>
<feature type="domain" description="Phosphatidic acid phosphatase type 2/haloperoxidase" evidence="2">
    <location>
        <begin position="104"/>
        <end position="228"/>
    </location>
</feature>
<dbReference type="CDD" id="cd03396">
    <property type="entry name" value="PAP2_like_6"/>
    <property type="match status" value="1"/>
</dbReference>
<keyword evidence="1" id="KW-0812">Transmembrane</keyword>
<comment type="caution">
    <text evidence="3">The sequence shown here is derived from an EMBL/GenBank/DDBJ whole genome shotgun (WGS) entry which is preliminary data.</text>
</comment>
<sequence length="245" mass="27037">MYPFAKHPPARPSSQTKRAIPLWPISLIGLALPLLWDASGLDLWVMAQLGSSHGFALQHNWWLEAVLHDGARQLAWGVLACLALMVWRPIGLFRQLPRRQRAEMLLGTLLALLLISTLKHHSLSSCPWDLQQFGGVAEYRSHWAWGLPDGGPGKCFPGGHASAAFAFLALPLSLLASELTTHRHTGWWCLAGVLLAGIVLGATQTLRGAHYPSHNLWTALICWTVALLNHLACRAFPQKTILRQP</sequence>
<name>A0A1T1APN7_RHOFE</name>
<dbReference type="SUPFAM" id="SSF48317">
    <property type="entry name" value="Acid phosphatase/Vanadium-dependent haloperoxidase"/>
    <property type="match status" value="1"/>
</dbReference>
<keyword evidence="4" id="KW-1185">Reference proteome</keyword>
<dbReference type="Pfam" id="PF01569">
    <property type="entry name" value="PAP2"/>
    <property type="match status" value="1"/>
</dbReference>
<feature type="transmembrane region" description="Helical" evidence="1">
    <location>
        <begin position="102"/>
        <end position="118"/>
    </location>
</feature>
<proteinExistence type="predicted"/>
<dbReference type="OrthoDB" id="7348799at2"/>
<organism evidence="3 4">
    <name type="scientific">Rhodoferax fermentans</name>
    <dbReference type="NCBI Taxonomy" id="28066"/>
    <lineage>
        <taxon>Bacteria</taxon>
        <taxon>Pseudomonadati</taxon>
        <taxon>Pseudomonadota</taxon>
        <taxon>Betaproteobacteria</taxon>
        <taxon>Burkholderiales</taxon>
        <taxon>Comamonadaceae</taxon>
        <taxon>Rhodoferax</taxon>
    </lineage>
</organism>
<dbReference type="EMBL" id="MTJN01000002">
    <property type="protein sequence ID" value="OOV05997.1"/>
    <property type="molecule type" value="Genomic_DNA"/>
</dbReference>
<dbReference type="AlphaFoldDB" id="A0A1T1APN7"/>
<evidence type="ECO:0000259" key="2">
    <source>
        <dbReference type="Pfam" id="PF01569"/>
    </source>
</evidence>